<dbReference type="InterPro" id="IPR017850">
    <property type="entry name" value="Alkaline_phosphatase_core_sf"/>
</dbReference>
<accession>X1TB48</accession>
<dbReference type="InterPro" id="IPR000917">
    <property type="entry name" value="Sulfatase_N"/>
</dbReference>
<organism evidence="4">
    <name type="scientific">marine sediment metagenome</name>
    <dbReference type="NCBI Taxonomy" id="412755"/>
    <lineage>
        <taxon>unclassified sequences</taxon>
        <taxon>metagenomes</taxon>
        <taxon>ecological metagenomes</taxon>
    </lineage>
</organism>
<dbReference type="EMBL" id="BARW01016253">
    <property type="protein sequence ID" value="GAJ02484.1"/>
    <property type="molecule type" value="Genomic_DNA"/>
</dbReference>
<reference evidence="4" key="1">
    <citation type="journal article" date="2014" name="Front. Microbiol.">
        <title>High frequency of phylogenetically diverse reductive dehalogenase-homologous genes in deep subseafloor sedimentary metagenomes.</title>
        <authorList>
            <person name="Kawai M."/>
            <person name="Futagami T."/>
            <person name="Toyoda A."/>
            <person name="Takaki Y."/>
            <person name="Nishi S."/>
            <person name="Hori S."/>
            <person name="Arai W."/>
            <person name="Tsubouchi T."/>
            <person name="Morono Y."/>
            <person name="Uchiyama I."/>
            <person name="Ito T."/>
            <person name="Fujiyama A."/>
            <person name="Inagaki F."/>
            <person name="Takami H."/>
        </authorList>
    </citation>
    <scope>NUCLEOTIDE SEQUENCE</scope>
    <source>
        <strain evidence="4">Expedition CK06-06</strain>
    </source>
</reference>
<dbReference type="PANTHER" id="PTHR42693:SF53">
    <property type="entry name" value="ENDO-4-O-SULFATASE"/>
    <property type="match status" value="1"/>
</dbReference>
<dbReference type="AlphaFoldDB" id="X1TB48"/>
<dbReference type="PANTHER" id="PTHR42693">
    <property type="entry name" value="ARYLSULFATASE FAMILY MEMBER"/>
    <property type="match status" value="1"/>
</dbReference>
<sequence length="245" mass="27518">IEELDWSLGRILDTLGELGLDEKTLVVFTSDNGPWIEGHLGDYGGSAEPLRGSKMMTWDGGLREPCIMRWPGKIPAGKLCDEIATTMDLLPSFAKPAGAELPEDRVIDGRDIGPLMAGKAGAKGPHEAFYYYDFTHLQAVRSGRWKLVLPRPARPPWTSWYARMIDAVAETQLYDLEADIEEKHDIADKHPDIVARLMKLVEKAREDLGDYDRIGRGVRFFDAGPARPDMNNWKKGRKRTTAKKK</sequence>
<dbReference type="Gene3D" id="3.40.720.10">
    <property type="entry name" value="Alkaline Phosphatase, subunit A"/>
    <property type="match status" value="1"/>
</dbReference>
<dbReference type="GO" id="GO:0004065">
    <property type="term" value="F:arylsulfatase activity"/>
    <property type="evidence" value="ECO:0007669"/>
    <property type="project" value="TreeGrafter"/>
</dbReference>
<evidence type="ECO:0000256" key="2">
    <source>
        <dbReference type="ARBA" id="ARBA00022801"/>
    </source>
</evidence>
<evidence type="ECO:0000256" key="1">
    <source>
        <dbReference type="ARBA" id="ARBA00008779"/>
    </source>
</evidence>
<dbReference type="Pfam" id="PF14707">
    <property type="entry name" value="Sulfatase_C"/>
    <property type="match status" value="1"/>
</dbReference>
<protein>
    <recommendedName>
        <fullName evidence="3">Sulfatase N-terminal domain-containing protein</fullName>
    </recommendedName>
</protein>
<evidence type="ECO:0000313" key="4">
    <source>
        <dbReference type="EMBL" id="GAJ02484.1"/>
    </source>
</evidence>
<evidence type="ECO:0000259" key="3">
    <source>
        <dbReference type="Pfam" id="PF00884"/>
    </source>
</evidence>
<feature type="domain" description="Sulfatase N-terminal" evidence="3">
    <location>
        <begin position="1"/>
        <end position="98"/>
    </location>
</feature>
<name>X1TB48_9ZZZZ</name>
<feature type="non-terminal residue" evidence="4">
    <location>
        <position position="1"/>
    </location>
</feature>
<keyword evidence="2" id="KW-0378">Hydrolase</keyword>
<comment type="similarity">
    <text evidence="1">Belongs to the sulfatase family.</text>
</comment>
<dbReference type="Gene3D" id="3.30.1120.10">
    <property type="match status" value="1"/>
</dbReference>
<gene>
    <name evidence="4" type="ORF">S12H4_28349</name>
</gene>
<comment type="caution">
    <text evidence="4">The sequence shown here is derived from an EMBL/GenBank/DDBJ whole genome shotgun (WGS) entry which is preliminary data.</text>
</comment>
<proteinExistence type="inferred from homology"/>
<dbReference type="InterPro" id="IPR050738">
    <property type="entry name" value="Sulfatase"/>
</dbReference>
<dbReference type="SUPFAM" id="SSF53649">
    <property type="entry name" value="Alkaline phosphatase-like"/>
    <property type="match status" value="1"/>
</dbReference>
<dbReference type="Pfam" id="PF00884">
    <property type="entry name" value="Sulfatase"/>
    <property type="match status" value="1"/>
</dbReference>